<name>A0A2P2INI1_RHIMU</name>
<evidence type="ECO:0000313" key="1">
    <source>
        <dbReference type="EMBL" id="MBW82770.1"/>
    </source>
</evidence>
<protein>
    <submittedName>
        <fullName evidence="1">Uncharacterized protein</fullName>
    </submittedName>
</protein>
<accession>A0A2P2INI1</accession>
<reference evidence="1" key="1">
    <citation type="submission" date="2018-02" db="EMBL/GenBank/DDBJ databases">
        <title>Rhizophora mucronata_Transcriptome.</title>
        <authorList>
            <person name="Meera S.P."/>
            <person name="Sreeshan A."/>
            <person name="Augustine A."/>
        </authorList>
    </citation>
    <scope>NUCLEOTIDE SEQUENCE</scope>
    <source>
        <tissue evidence="1">Leaf</tissue>
    </source>
</reference>
<proteinExistence type="predicted"/>
<sequence length="32" mass="3581">MTCQNSGIVEKGNKSLHLYFHIADEELVISFG</sequence>
<dbReference type="AlphaFoldDB" id="A0A2P2INI1"/>
<organism evidence="1">
    <name type="scientific">Rhizophora mucronata</name>
    <name type="common">Asiatic mangrove</name>
    <dbReference type="NCBI Taxonomy" id="61149"/>
    <lineage>
        <taxon>Eukaryota</taxon>
        <taxon>Viridiplantae</taxon>
        <taxon>Streptophyta</taxon>
        <taxon>Embryophyta</taxon>
        <taxon>Tracheophyta</taxon>
        <taxon>Spermatophyta</taxon>
        <taxon>Magnoliopsida</taxon>
        <taxon>eudicotyledons</taxon>
        <taxon>Gunneridae</taxon>
        <taxon>Pentapetalae</taxon>
        <taxon>rosids</taxon>
        <taxon>fabids</taxon>
        <taxon>Malpighiales</taxon>
        <taxon>Rhizophoraceae</taxon>
        <taxon>Rhizophora</taxon>
    </lineage>
</organism>
<dbReference type="EMBL" id="GGEC01002287">
    <property type="protein sequence ID" value="MBW82770.1"/>
    <property type="molecule type" value="Transcribed_RNA"/>
</dbReference>